<name>K0RES7_THAOC</name>
<organism evidence="2 3">
    <name type="scientific">Thalassiosira oceanica</name>
    <name type="common">Marine diatom</name>
    <dbReference type="NCBI Taxonomy" id="159749"/>
    <lineage>
        <taxon>Eukaryota</taxon>
        <taxon>Sar</taxon>
        <taxon>Stramenopiles</taxon>
        <taxon>Ochrophyta</taxon>
        <taxon>Bacillariophyta</taxon>
        <taxon>Coscinodiscophyceae</taxon>
        <taxon>Thalassiosirophycidae</taxon>
        <taxon>Thalassiosirales</taxon>
        <taxon>Thalassiosiraceae</taxon>
        <taxon>Thalassiosira</taxon>
    </lineage>
</organism>
<keyword evidence="3" id="KW-1185">Reference proteome</keyword>
<dbReference type="PANTHER" id="PTHR43628:SF1">
    <property type="entry name" value="CHITIN SYNTHASE REGULATORY FACTOR 2-RELATED"/>
    <property type="match status" value="1"/>
</dbReference>
<dbReference type="SUPFAM" id="SSF81901">
    <property type="entry name" value="HCP-like"/>
    <property type="match status" value="1"/>
</dbReference>
<protein>
    <recommendedName>
        <fullName evidence="4">RING-type domain-containing protein</fullName>
    </recommendedName>
</protein>
<evidence type="ECO:0008006" key="4">
    <source>
        <dbReference type="Google" id="ProtNLM"/>
    </source>
</evidence>
<gene>
    <name evidence="2" type="ORF">THAOC_29095</name>
</gene>
<feature type="compositionally biased region" description="Basic and acidic residues" evidence="1">
    <location>
        <begin position="365"/>
        <end position="382"/>
    </location>
</feature>
<dbReference type="InterPro" id="IPR006597">
    <property type="entry name" value="Sel1-like"/>
</dbReference>
<dbReference type="InterPro" id="IPR052945">
    <property type="entry name" value="Mitotic_Regulator"/>
</dbReference>
<dbReference type="EMBL" id="AGNL01041161">
    <property type="protein sequence ID" value="EJK51710.1"/>
    <property type="molecule type" value="Genomic_DNA"/>
</dbReference>
<dbReference type="Proteomes" id="UP000266841">
    <property type="component" value="Unassembled WGS sequence"/>
</dbReference>
<dbReference type="Gene3D" id="1.25.40.10">
    <property type="entry name" value="Tetratricopeptide repeat domain"/>
    <property type="match status" value="1"/>
</dbReference>
<evidence type="ECO:0000256" key="1">
    <source>
        <dbReference type="SAM" id="MobiDB-lite"/>
    </source>
</evidence>
<accession>K0RES7</accession>
<comment type="caution">
    <text evidence="2">The sequence shown here is derived from an EMBL/GenBank/DDBJ whole genome shotgun (WGS) entry which is preliminary data.</text>
</comment>
<dbReference type="OrthoDB" id="77593at2759"/>
<dbReference type="PANTHER" id="PTHR43628">
    <property type="entry name" value="ACTIVATOR OF C KINASE PROTEIN 1-RELATED"/>
    <property type="match status" value="1"/>
</dbReference>
<feature type="region of interest" description="Disordered" evidence="1">
    <location>
        <begin position="334"/>
        <end position="382"/>
    </location>
</feature>
<sequence>MNIRGALQGKRPQYRSNMFVTKKWSSWFRLSRESVSTKTCGACERELPDESYSVEQRGLRQSIRRCEECVAASNQLVLMKKGRTRSEADHCSICCLPLPLDADGSTLFKACCMNILCNGCTLAAANFGMEDCPFCRVPTPDESQALVMIKKLADAGDPLAVYNLGTKYEYGEYGLEKDVTRAVELYERAAELGVKEAHYNIGVLYDEGTDVEKDVAKAIRHYESAAMGGDVSARYNLGSEEHNSGNYDLALQHFLISAKMGDEDSLGMIKAAFMDGLASKADYATALRGYRESIDEMSSPDRDKAKSLGFEEILRTAAHNLKVPERWMEQSRRRAQDWTAPTAAVAGAGQCTKRRGQMTAAGDEIAERRAATKGHDPKGWRL</sequence>
<evidence type="ECO:0000313" key="3">
    <source>
        <dbReference type="Proteomes" id="UP000266841"/>
    </source>
</evidence>
<dbReference type="SMART" id="SM00671">
    <property type="entry name" value="SEL1"/>
    <property type="match status" value="3"/>
</dbReference>
<dbReference type="InterPro" id="IPR011990">
    <property type="entry name" value="TPR-like_helical_dom_sf"/>
</dbReference>
<proteinExistence type="predicted"/>
<dbReference type="AlphaFoldDB" id="K0RES7"/>
<reference evidence="2 3" key="1">
    <citation type="journal article" date="2012" name="Genome Biol.">
        <title>Genome and low-iron response of an oceanic diatom adapted to chronic iron limitation.</title>
        <authorList>
            <person name="Lommer M."/>
            <person name="Specht M."/>
            <person name="Roy A.S."/>
            <person name="Kraemer L."/>
            <person name="Andreson R."/>
            <person name="Gutowska M.A."/>
            <person name="Wolf J."/>
            <person name="Bergner S.V."/>
            <person name="Schilhabel M.B."/>
            <person name="Klostermeier U.C."/>
            <person name="Beiko R.G."/>
            <person name="Rosenstiel P."/>
            <person name="Hippler M."/>
            <person name="Laroche J."/>
        </authorList>
    </citation>
    <scope>NUCLEOTIDE SEQUENCE [LARGE SCALE GENOMIC DNA]</scope>
    <source>
        <strain evidence="2 3">CCMP1005</strain>
    </source>
</reference>
<dbReference type="Pfam" id="PF08238">
    <property type="entry name" value="Sel1"/>
    <property type="match status" value="3"/>
</dbReference>
<evidence type="ECO:0000313" key="2">
    <source>
        <dbReference type="EMBL" id="EJK51710.1"/>
    </source>
</evidence>
<dbReference type="eggNOG" id="KOG1550">
    <property type="taxonomic scope" value="Eukaryota"/>
</dbReference>